<dbReference type="Gene3D" id="1.25.40.20">
    <property type="entry name" value="Ankyrin repeat-containing domain"/>
    <property type="match status" value="1"/>
</dbReference>
<feature type="region of interest" description="Disordered" evidence="2">
    <location>
        <begin position="1"/>
        <end position="20"/>
    </location>
</feature>
<evidence type="ECO:0000313" key="5">
    <source>
        <dbReference type="EMBL" id="KAI9558160.1"/>
    </source>
</evidence>
<dbReference type="PANTHER" id="PTHR24157:SF3">
    <property type="entry name" value="ANKYRIN REPEAT, SAM AND BASIC LEUCINE ZIPPER DOMAIN-CONTAINING PROTEIN 1"/>
    <property type="match status" value="1"/>
</dbReference>
<dbReference type="AlphaFoldDB" id="A0AAD5L8L5"/>
<dbReference type="PROSITE" id="PS50297">
    <property type="entry name" value="ANK_REP_REGION"/>
    <property type="match status" value="1"/>
</dbReference>
<feature type="repeat" description="ANK" evidence="1">
    <location>
        <begin position="115"/>
        <end position="153"/>
    </location>
</feature>
<dbReference type="PROSITE" id="PS50088">
    <property type="entry name" value="ANK_REPEAT"/>
    <property type="match status" value="3"/>
</dbReference>
<accession>A0AAD5L8L5</accession>
<dbReference type="PANTHER" id="PTHR24157">
    <property type="entry name" value="ANKYRIN REPEAT, SAM AND BASIC LEUCINE ZIPPER DOMAIN-CONTAINING PROTEIN 1"/>
    <property type="match status" value="1"/>
</dbReference>
<dbReference type="SMART" id="SM00248">
    <property type="entry name" value="ANK"/>
    <property type="match status" value="4"/>
</dbReference>
<dbReference type="EMBL" id="WJBH02000005">
    <property type="protein sequence ID" value="KAI9558160.1"/>
    <property type="molecule type" value="Genomic_DNA"/>
</dbReference>
<dbReference type="Proteomes" id="UP000820818">
    <property type="component" value="Linkage Group LG5"/>
</dbReference>
<feature type="repeat" description="ANK" evidence="1">
    <location>
        <begin position="188"/>
        <end position="212"/>
    </location>
</feature>
<proteinExistence type="predicted"/>
<evidence type="ECO:0000313" key="6">
    <source>
        <dbReference type="Proteomes" id="UP000820818"/>
    </source>
</evidence>
<dbReference type="InterPro" id="IPR036770">
    <property type="entry name" value="Ankyrin_rpt-contain_sf"/>
</dbReference>
<name>A0AAD5L8L5_9CRUS</name>
<keyword evidence="6" id="KW-1185">Reference proteome</keyword>
<dbReference type="Gene3D" id="1.10.150.50">
    <property type="entry name" value="Transcription Factor, Ets-1"/>
    <property type="match status" value="1"/>
</dbReference>
<dbReference type="InterPro" id="IPR001660">
    <property type="entry name" value="SAM"/>
</dbReference>
<sequence length="488" mass="54521">MAGRPAGFSDGESDDDEFGVYEAPASLPNLRVRPPINPSPQTQVIKKSDVDLEDFRIATMKGNLQSVKLYVENGVSVSQVLRSGWTALMYSVSCGRWQITEYLLENKANPNFHKELFTPLMAACASSHEVEDDLVKCVELLISHGANVNATERHKVTPLMFACKEKRLKIVQTLLKRNEINIDLQDHHGWSALMWAADKGDGAIVRALLEHGEKGADTHLMSSSGQKAVDVALIAGHKDVAALLDLTLKPQESLAPAPPPSTDSIATVTELETVLMGLDLMCLLPIFYEHKMNYDSFLLMDDGDLDRMGISQVGYRTRLLNAVKEIHTKEWERGSLPAIQYSKYLSCPEATALVGNLAIHGRYMLASVAYLRDQIQRRPRILQLGMETASVHALSAQTQYAIKQISELQSQLKFLKLYLDKVQDKAEFVPADLITERKGYRDKRDRSFWRRPWGRYIVMALVAFTGGLVLWSSPSRFLQHSTAVLLVA</sequence>
<dbReference type="Pfam" id="PF12796">
    <property type="entry name" value="Ank_2"/>
    <property type="match status" value="2"/>
</dbReference>
<dbReference type="GO" id="GO:0071546">
    <property type="term" value="C:pi-body"/>
    <property type="evidence" value="ECO:0007669"/>
    <property type="project" value="TreeGrafter"/>
</dbReference>
<dbReference type="FunFam" id="1.10.150.50:FF:000089">
    <property type="entry name" value="Ankyrin repeat, SAM and basic leucine zipper domain-containing 1"/>
    <property type="match status" value="1"/>
</dbReference>
<dbReference type="SUPFAM" id="SSF47769">
    <property type="entry name" value="SAM/Pointed domain"/>
    <property type="match status" value="1"/>
</dbReference>
<reference evidence="5 6" key="1">
    <citation type="submission" date="2022-05" db="EMBL/GenBank/DDBJ databases">
        <title>A multi-omics perspective on studying reproductive biology in Daphnia sinensis.</title>
        <authorList>
            <person name="Jia J."/>
        </authorList>
    </citation>
    <scope>NUCLEOTIDE SEQUENCE [LARGE SCALE GENOMIC DNA]</scope>
    <source>
        <strain evidence="5 6">WSL</strain>
    </source>
</reference>
<protein>
    <recommendedName>
        <fullName evidence="4">SAM domain-containing protein</fullName>
    </recommendedName>
</protein>
<dbReference type="SUPFAM" id="SSF48403">
    <property type="entry name" value="Ankyrin repeat"/>
    <property type="match status" value="1"/>
</dbReference>
<evidence type="ECO:0000259" key="4">
    <source>
        <dbReference type="PROSITE" id="PS50105"/>
    </source>
</evidence>
<dbReference type="FunFam" id="1.25.40.20:FF:001118">
    <property type="entry name" value="Ankyrin repeat"/>
    <property type="match status" value="1"/>
</dbReference>
<dbReference type="PROSITE" id="PS50105">
    <property type="entry name" value="SAM_DOMAIN"/>
    <property type="match status" value="1"/>
</dbReference>
<keyword evidence="3" id="KW-1133">Transmembrane helix</keyword>
<evidence type="ECO:0000256" key="2">
    <source>
        <dbReference type="SAM" id="MobiDB-lite"/>
    </source>
</evidence>
<keyword evidence="3" id="KW-0812">Transmembrane</keyword>
<dbReference type="InterPro" id="IPR002110">
    <property type="entry name" value="Ankyrin_rpt"/>
</dbReference>
<evidence type="ECO:0000256" key="1">
    <source>
        <dbReference type="PROSITE-ProRule" id="PRU00023"/>
    </source>
</evidence>
<gene>
    <name evidence="5" type="ORF">GHT06_014913</name>
</gene>
<organism evidence="5 6">
    <name type="scientific">Daphnia sinensis</name>
    <dbReference type="NCBI Taxonomy" id="1820382"/>
    <lineage>
        <taxon>Eukaryota</taxon>
        <taxon>Metazoa</taxon>
        <taxon>Ecdysozoa</taxon>
        <taxon>Arthropoda</taxon>
        <taxon>Crustacea</taxon>
        <taxon>Branchiopoda</taxon>
        <taxon>Diplostraca</taxon>
        <taxon>Cladocera</taxon>
        <taxon>Anomopoda</taxon>
        <taxon>Daphniidae</taxon>
        <taxon>Daphnia</taxon>
        <taxon>Daphnia similis group</taxon>
    </lineage>
</organism>
<feature type="repeat" description="ANK" evidence="1">
    <location>
        <begin position="83"/>
        <end position="115"/>
    </location>
</feature>
<evidence type="ECO:0000256" key="3">
    <source>
        <dbReference type="SAM" id="Phobius"/>
    </source>
</evidence>
<feature type="domain" description="SAM" evidence="4">
    <location>
        <begin position="271"/>
        <end position="329"/>
    </location>
</feature>
<feature type="transmembrane region" description="Helical" evidence="3">
    <location>
        <begin position="453"/>
        <end position="471"/>
    </location>
</feature>
<keyword evidence="3" id="KW-0472">Membrane</keyword>
<keyword evidence="1" id="KW-0040">ANK repeat</keyword>
<comment type="caution">
    <text evidence="5">The sequence shown here is derived from an EMBL/GenBank/DDBJ whole genome shotgun (WGS) entry which is preliminary data.</text>
</comment>
<dbReference type="InterPro" id="IPR013761">
    <property type="entry name" value="SAM/pointed_sf"/>
</dbReference>